<dbReference type="InterPro" id="IPR050595">
    <property type="entry name" value="Bact_response_regulator"/>
</dbReference>
<dbReference type="PANTHER" id="PTHR44591:SF23">
    <property type="entry name" value="CHEY SUBFAMILY"/>
    <property type="match status" value="1"/>
</dbReference>
<dbReference type="PANTHER" id="PTHR44591">
    <property type="entry name" value="STRESS RESPONSE REGULATOR PROTEIN 1"/>
    <property type="match status" value="1"/>
</dbReference>
<dbReference type="EMBL" id="JAEPBG010000016">
    <property type="protein sequence ID" value="MBK4737993.1"/>
    <property type="molecule type" value="Genomic_DNA"/>
</dbReference>
<evidence type="ECO:0000313" key="4">
    <source>
        <dbReference type="EMBL" id="MBK4737993.1"/>
    </source>
</evidence>
<evidence type="ECO:0000256" key="1">
    <source>
        <dbReference type="ARBA" id="ARBA00022553"/>
    </source>
</evidence>
<evidence type="ECO:0000256" key="2">
    <source>
        <dbReference type="PROSITE-ProRule" id="PRU00169"/>
    </source>
</evidence>
<dbReference type="GO" id="GO:0000160">
    <property type="term" value="P:phosphorelay signal transduction system"/>
    <property type="evidence" value="ECO:0007669"/>
    <property type="project" value="InterPro"/>
</dbReference>
<dbReference type="InterPro" id="IPR011006">
    <property type="entry name" value="CheY-like_superfamily"/>
</dbReference>
<dbReference type="Gene3D" id="3.40.50.2300">
    <property type="match status" value="1"/>
</dbReference>
<dbReference type="RefSeq" id="WP_200596837.1">
    <property type="nucleotide sequence ID" value="NZ_JAEPBG010000016.1"/>
</dbReference>
<proteinExistence type="predicted"/>
<reference evidence="4" key="1">
    <citation type="submission" date="2021-01" db="EMBL/GenBank/DDBJ databases">
        <title>Genome sequence of strain Noviherbaspirillum sp. DKR-6.</title>
        <authorList>
            <person name="Chaudhary D.K."/>
        </authorList>
    </citation>
    <scope>NUCLEOTIDE SEQUENCE</scope>
    <source>
        <strain evidence="4">DKR-6</strain>
    </source>
</reference>
<dbReference type="SMART" id="SM00448">
    <property type="entry name" value="REC"/>
    <property type="match status" value="1"/>
</dbReference>
<dbReference type="PROSITE" id="PS50110">
    <property type="entry name" value="RESPONSE_REGULATORY"/>
    <property type="match status" value="1"/>
</dbReference>
<dbReference type="InterPro" id="IPR001789">
    <property type="entry name" value="Sig_transdc_resp-reg_receiver"/>
</dbReference>
<dbReference type="Proteomes" id="UP000622890">
    <property type="component" value="Unassembled WGS sequence"/>
</dbReference>
<sequence>MARILVVEDDEWYRALMVEMLRQDGHEAVEAGDGVQALAYLKSNPMDLMIIDMLMPNKDGVDTIMELQQLGMAIPIVAISGGRRAVSAEFNLESARLLGVRAGLVKPFSRADLRGALAEVME</sequence>
<protein>
    <submittedName>
        <fullName evidence="4">Response regulator</fullName>
    </submittedName>
</protein>
<dbReference type="AlphaFoldDB" id="A0A934T3P4"/>
<dbReference type="SUPFAM" id="SSF52172">
    <property type="entry name" value="CheY-like"/>
    <property type="match status" value="1"/>
</dbReference>
<comment type="caution">
    <text evidence="4">The sequence shown here is derived from an EMBL/GenBank/DDBJ whole genome shotgun (WGS) entry which is preliminary data.</text>
</comment>
<feature type="modified residue" description="4-aspartylphosphate" evidence="2">
    <location>
        <position position="52"/>
    </location>
</feature>
<organism evidence="4 5">
    <name type="scientific">Noviherbaspirillum pedocola</name>
    <dbReference type="NCBI Taxonomy" id="2801341"/>
    <lineage>
        <taxon>Bacteria</taxon>
        <taxon>Pseudomonadati</taxon>
        <taxon>Pseudomonadota</taxon>
        <taxon>Betaproteobacteria</taxon>
        <taxon>Burkholderiales</taxon>
        <taxon>Oxalobacteraceae</taxon>
        <taxon>Noviherbaspirillum</taxon>
    </lineage>
</organism>
<keyword evidence="5" id="KW-1185">Reference proteome</keyword>
<accession>A0A934T3P4</accession>
<evidence type="ECO:0000313" key="5">
    <source>
        <dbReference type="Proteomes" id="UP000622890"/>
    </source>
</evidence>
<gene>
    <name evidence="4" type="ORF">JJB74_25505</name>
</gene>
<evidence type="ECO:0000259" key="3">
    <source>
        <dbReference type="PROSITE" id="PS50110"/>
    </source>
</evidence>
<keyword evidence="1 2" id="KW-0597">Phosphoprotein</keyword>
<feature type="domain" description="Response regulatory" evidence="3">
    <location>
        <begin position="3"/>
        <end position="121"/>
    </location>
</feature>
<name>A0A934T3P4_9BURK</name>
<dbReference type="Pfam" id="PF00072">
    <property type="entry name" value="Response_reg"/>
    <property type="match status" value="1"/>
</dbReference>
<dbReference type="CDD" id="cd17546">
    <property type="entry name" value="REC_hyHK_CKI1_RcsC-like"/>
    <property type="match status" value="1"/>
</dbReference>